<keyword evidence="1" id="KW-0862">Zinc</keyword>
<dbReference type="GeneID" id="54552952"/>
<keyword evidence="4" id="KW-1185">Reference proteome</keyword>
<evidence type="ECO:0000256" key="1">
    <source>
        <dbReference type="PROSITE-ProRule" id="PRU00175"/>
    </source>
</evidence>
<dbReference type="EMBL" id="ML986495">
    <property type="protein sequence ID" value="KAF2275786.1"/>
    <property type="molecule type" value="Genomic_DNA"/>
</dbReference>
<dbReference type="PROSITE" id="PS50089">
    <property type="entry name" value="ZF_RING_2"/>
    <property type="match status" value="1"/>
</dbReference>
<protein>
    <recommendedName>
        <fullName evidence="2">RING-type domain-containing protein</fullName>
    </recommendedName>
</protein>
<dbReference type="SUPFAM" id="SSF57850">
    <property type="entry name" value="RING/U-box"/>
    <property type="match status" value="1"/>
</dbReference>
<keyword evidence="1" id="KW-0479">Metal-binding</keyword>
<evidence type="ECO:0000259" key="2">
    <source>
        <dbReference type="PROSITE" id="PS50089"/>
    </source>
</evidence>
<name>A0A6A6JJC8_WESOR</name>
<dbReference type="Proteomes" id="UP000800097">
    <property type="component" value="Unassembled WGS sequence"/>
</dbReference>
<evidence type="ECO:0000313" key="4">
    <source>
        <dbReference type="Proteomes" id="UP000800097"/>
    </source>
</evidence>
<dbReference type="RefSeq" id="XP_033653325.1">
    <property type="nucleotide sequence ID" value="XM_033799777.1"/>
</dbReference>
<evidence type="ECO:0000313" key="3">
    <source>
        <dbReference type="EMBL" id="KAF2275786.1"/>
    </source>
</evidence>
<keyword evidence="1" id="KW-0863">Zinc-finger</keyword>
<dbReference type="Gene3D" id="3.30.40.10">
    <property type="entry name" value="Zinc/RING finger domain, C3HC4 (zinc finger)"/>
    <property type="match status" value="1"/>
</dbReference>
<dbReference type="OrthoDB" id="3791947at2759"/>
<dbReference type="InterPro" id="IPR001841">
    <property type="entry name" value="Znf_RING"/>
</dbReference>
<feature type="domain" description="RING-type" evidence="2">
    <location>
        <begin position="33"/>
        <end position="95"/>
    </location>
</feature>
<dbReference type="AlphaFoldDB" id="A0A6A6JJC8"/>
<dbReference type="InterPro" id="IPR013083">
    <property type="entry name" value="Znf_RING/FYVE/PHD"/>
</dbReference>
<accession>A0A6A6JJC8</accession>
<dbReference type="GO" id="GO:0008270">
    <property type="term" value="F:zinc ion binding"/>
    <property type="evidence" value="ECO:0007669"/>
    <property type="project" value="UniProtKB-KW"/>
</dbReference>
<reference evidence="3" key="1">
    <citation type="journal article" date="2020" name="Stud. Mycol.">
        <title>101 Dothideomycetes genomes: a test case for predicting lifestyles and emergence of pathogens.</title>
        <authorList>
            <person name="Haridas S."/>
            <person name="Albert R."/>
            <person name="Binder M."/>
            <person name="Bloem J."/>
            <person name="Labutti K."/>
            <person name="Salamov A."/>
            <person name="Andreopoulos B."/>
            <person name="Baker S."/>
            <person name="Barry K."/>
            <person name="Bills G."/>
            <person name="Bluhm B."/>
            <person name="Cannon C."/>
            <person name="Castanera R."/>
            <person name="Culley D."/>
            <person name="Daum C."/>
            <person name="Ezra D."/>
            <person name="Gonzalez J."/>
            <person name="Henrissat B."/>
            <person name="Kuo A."/>
            <person name="Liang C."/>
            <person name="Lipzen A."/>
            <person name="Lutzoni F."/>
            <person name="Magnuson J."/>
            <person name="Mondo S."/>
            <person name="Nolan M."/>
            <person name="Ohm R."/>
            <person name="Pangilinan J."/>
            <person name="Park H.-J."/>
            <person name="Ramirez L."/>
            <person name="Alfaro M."/>
            <person name="Sun H."/>
            <person name="Tritt A."/>
            <person name="Yoshinaga Y."/>
            <person name="Zwiers L.-H."/>
            <person name="Turgeon B."/>
            <person name="Goodwin S."/>
            <person name="Spatafora J."/>
            <person name="Crous P."/>
            <person name="Grigoriev I."/>
        </authorList>
    </citation>
    <scope>NUCLEOTIDE SEQUENCE</scope>
    <source>
        <strain evidence="3">CBS 379.55</strain>
    </source>
</reference>
<gene>
    <name evidence="3" type="ORF">EI97DRAFT_442783</name>
</gene>
<organism evidence="3 4">
    <name type="scientific">Westerdykella ornata</name>
    <dbReference type="NCBI Taxonomy" id="318751"/>
    <lineage>
        <taxon>Eukaryota</taxon>
        <taxon>Fungi</taxon>
        <taxon>Dikarya</taxon>
        <taxon>Ascomycota</taxon>
        <taxon>Pezizomycotina</taxon>
        <taxon>Dothideomycetes</taxon>
        <taxon>Pleosporomycetidae</taxon>
        <taxon>Pleosporales</taxon>
        <taxon>Sporormiaceae</taxon>
        <taxon>Westerdykella</taxon>
    </lineage>
</organism>
<sequence length="153" mass="17842">MPDRIPEFIIQNFLSRHTEPVPLASLPEDEDHCPICLQPYTYSEQCTHPDIGEGDPEYPLRIINCGPCQHVLGRRCVERSIRQNHAWSHACPLCRQRWLLPRHAGRSELLADIRRSLQLLAGMERSEVTGRGLDEIERLMLRSEERLLQTRWL</sequence>
<proteinExistence type="predicted"/>